<feature type="transmembrane region" description="Helical" evidence="7">
    <location>
        <begin position="34"/>
        <end position="52"/>
    </location>
</feature>
<dbReference type="InterPro" id="IPR002758">
    <property type="entry name" value="Cation_antiport_E"/>
</dbReference>
<keyword evidence="5 7" id="KW-1133">Transmembrane helix</keyword>
<feature type="transmembrane region" description="Helical" evidence="7">
    <location>
        <begin position="85"/>
        <end position="108"/>
    </location>
</feature>
<evidence type="ECO:0000256" key="1">
    <source>
        <dbReference type="ARBA" id="ARBA00004651"/>
    </source>
</evidence>
<evidence type="ECO:0000256" key="3">
    <source>
        <dbReference type="ARBA" id="ARBA00022475"/>
    </source>
</evidence>
<protein>
    <submittedName>
        <fullName evidence="8">Monovalent cation/H+ antiporter subunit E</fullName>
    </submittedName>
</protein>
<dbReference type="EMBL" id="UFYA01000001">
    <property type="protein sequence ID" value="STD07922.1"/>
    <property type="molecule type" value="Genomic_DNA"/>
</dbReference>
<gene>
    <name evidence="8" type="ORF">NCTC7915_00884</name>
</gene>
<dbReference type="Pfam" id="PF01899">
    <property type="entry name" value="MNHE"/>
    <property type="match status" value="1"/>
</dbReference>
<dbReference type="GO" id="GO:0005886">
    <property type="term" value="C:plasma membrane"/>
    <property type="evidence" value="ECO:0007669"/>
    <property type="project" value="UniProtKB-SubCell"/>
</dbReference>
<keyword evidence="3" id="KW-1003">Cell membrane</keyword>
<evidence type="ECO:0000256" key="7">
    <source>
        <dbReference type="SAM" id="Phobius"/>
    </source>
</evidence>
<accession>A0AA46H062</accession>
<dbReference type="PANTHER" id="PTHR34584">
    <property type="entry name" value="NA(+)/H(+) ANTIPORTER SUBUNIT E1"/>
    <property type="match status" value="1"/>
</dbReference>
<keyword evidence="4 7" id="KW-0812">Transmembrane</keyword>
<proteinExistence type="inferred from homology"/>
<evidence type="ECO:0000256" key="4">
    <source>
        <dbReference type="ARBA" id="ARBA00022692"/>
    </source>
</evidence>
<organism evidence="8 9">
    <name type="scientific">Dermatophilus congolensis</name>
    <dbReference type="NCBI Taxonomy" id="1863"/>
    <lineage>
        <taxon>Bacteria</taxon>
        <taxon>Bacillati</taxon>
        <taxon>Actinomycetota</taxon>
        <taxon>Actinomycetes</taxon>
        <taxon>Micrococcales</taxon>
        <taxon>Dermatophilaceae</taxon>
        <taxon>Dermatophilus</taxon>
    </lineage>
</organism>
<dbReference type="GO" id="GO:0008324">
    <property type="term" value="F:monoatomic cation transmembrane transporter activity"/>
    <property type="evidence" value="ECO:0007669"/>
    <property type="project" value="InterPro"/>
</dbReference>
<evidence type="ECO:0000256" key="5">
    <source>
        <dbReference type="ARBA" id="ARBA00022989"/>
    </source>
</evidence>
<name>A0AA46H062_9MICO</name>
<dbReference type="AlphaFoldDB" id="A0AA46H062"/>
<evidence type="ECO:0000256" key="2">
    <source>
        <dbReference type="ARBA" id="ARBA00006228"/>
    </source>
</evidence>
<dbReference type="Proteomes" id="UP000254118">
    <property type="component" value="Unassembled WGS sequence"/>
</dbReference>
<comment type="caution">
    <text evidence="8">The sequence shown here is derived from an EMBL/GenBank/DDBJ whole genome shotgun (WGS) entry which is preliminary data.</text>
</comment>
<keyword evidence="6 7" id="KW-0472">Membrane</keyword>
<evidence type="ECO:0000256" key="6">
    <source>
        <dbReference type="ARBA" id="ARBA00023136"/>
    </source>
</evidence>
<sequence length="217" mass="24329">MCMRYSRQGVVRGVRVVVDSSSARRQFRAVRRRVQPLPLVLLVTVWVMLWGRATWLNVIGGVVLTVGILVLLPLPPLILGVRLRLWAVVVLLMRFVVDLTVASFQVAARALQVGWQPQGRLLRVPLRSDNELIAVVNAEMNALVPGSVVVDLSPSEGWMLLHIFDAPDEESLRVALRKAQSQEERVIWALAENPQAVLRGRRRWRSVASGVEGQVQR</sequence>
<comment type="similarity">
    <text evidence="2">Belongs to the CPA3 antiporters (TC 2.A.63) subunit E family.</text>
</comment>
<evidence type="ECO:0000313" key="8">
    <source>
        <dbReference type="EMBL" id="STD07922.1"/>
    </source>
</evidence>
<reference evidence="8 9" key="1">
    <citation type="submission" date="2018-06" db="EMBL/GenBank/DDBJ databases">
        <authorList>
            <consortium name="Pathogen Informatics"/>
            <person name="Doyle S."/>
        </authorList>
    </citation>
    <scope>NUCLEOTIDE SEQUENCE [LARGE SCALE GENOMIC DNA]</scope>
    <source>
        <strain evidence="8 9">NCTC7915</strain>
    </source>
</reference>
<dbReference type="PANTHER" id="PTHR34584:SF1">
    <property type="entry name" value="NA(+)_H(+) ANTIPORTER SUBUNIT E1"/>
    <property type="match status" value="1"/>
</dbReference>
<comment type="subcellular location">
    <subcellularLocation>
        <location evidence="1">Cell membrane</location>
        <topology evidence="1">Multi-pass membrane protein</topology>
    </subcellularLocation>
</comment>
<feature type="transmembrane region" description="Helical" evidence="7">
    <location>
        <begin position="58"/>
        <end position="78"/>
    </location>
</feature>
<evidence type="ECO:0000313" key="9">
    <source>
        <dbReference type="Proteomes" id="UP000254118"/>
    </source>
</evidence>